<dbReference type="PANTHER" id="PTHR42951">
    <property type="entry name" value="METALLO-BETA-LACTAMASE DOMAIN-CONTAINING"/>
    <property type="match status" value="1"/>
</dbReference>
<dbReference type="AlphaFoldDB" id="A0A433RS77"/>
<dbReference type="InterPro" id="IPR001279">
    <property type="entry name" value="Metallo-B-lactamas"/>
</dbReference>
<accession>A0A433RS77</accession>
<dbReference type="OrthoDB" id="235784at2"/>
<keyword evidence="3" id="KW-1185">Reference proteome</keyword>
<proteinExistence type="predicted"/>
<comment type="caution">
    <text evidence="2">The sequence shown here is derived from an EMBL/GenBank/DDBJ whole genome shotgun (WGS) entry which is preliminary data.</text>
</comment>
<dbReference type="Proteomes" id="UP000288623">
    <property type="component" value="Unassembled WGS sequence"/>
</dbReference>
<feature type="domain" description="Metallo-beta-lactamase" evidence="1">
    <location>
        <begin position="31"/>
        <end position="201"/>
    </location>
</feature>
<dbReference type="Gene3D" id="3.60.15.10">
    <property type="entry name" value="Ribonuclease Z/Hydroxyacylglutathione hydrolase-like"/>
    <property type="match status" value="1"/>
</dbReference>
<evidence type="ECO:0000313" key="3">
    <source>
        <dbReference type="Proteomes" id="UP000288623"/>
    </source>
</evidence>
<dbReference type="EMBL" id="JTFC01000032">
    <property type="protein sequence ID" value="RUS54446.1"/>
    <property type="molecule type" value="Genomic_DNA"/>
</dbReference>
<protein>
    <recommendedName>
        <fullName evidence="1">Metallo-beta-lactamase domain-containing protein</fullName>
    </recommendedName>
</protein>
<dbReference type="InterPro" id="IPR036866">
    <property type="entry name" value="RibonucZ/Hydroxyglut_hydro"/>
</dbReference>
<dbReference type="RefSeq" id="WP_126991173.1">
    <property type="nucleotide sequence ID" value="NZ_JTFC01000032.1"/>
</dbReference>
<name>A0A433RS77_9BACL</name>
<dbReference type="SUPFAM" id="SSF56281">
    <property type="entry name" value="Metallo-hydrolase/oxidoreductase"/>
    <property type="match status" value="1"/>
</dbReference>
<dbReference type="InterPro" id="IPR050855">
    <property type="entry name" value="NDM-1-like"/>
</dbReference>
<dbReference type="Pfam" id="PF00753">
    <property type="entry name" value="Lactamase_B"/>
    <property type="match status" value="1"/>
</dbReference>
<reference evidence="2 3" key="1">
    <citation type="submission" date="2014-11" db="EMBL/GenBank/DDBJ databases">
        <title>Genome sequence and analysis of novel Kurthia sp.</title>
        <authorList>
            <person name="Lawson J.N."/>
            <person name="Gonzalez J.E."/>
            <person name="Rinauldi L."/>
            <person name="Xuan Z."/>
            <person name="Firman A."/>
            <person name="Shaddox L."/>
            <person name="Trudeau A."/>
            <person name="Shah S."/>
            <person name="Reiman D."/>
        </authorList>
    </citation>
    <scope>NUCLEOTIDE SEQUENCE [LARGE SCALE GENOMIC DNA]</scope>
    <source>
        <strain evidence="2 3">3B1D</strain>
    </source>
</reference>
<evidence type="ECO:0000313" key="2">
    <source>
        <dbReference type="EMBL" id="RUS54446.1"/>
    </source>
</evidence>
<gene>
    <name evidence="2" type="ORF">QI30_13605</name>
</gene>
<dbReference type="SMART" id="SM00849">
    <property type="entry name" value="Lactamase_B"/>
    <property type="match status" value="1"/>
</dbReference>
<evidence type="ECO:0000259" key="1">
    <source>
        <dbReference type="SMART" id="SM00849"/>
    </source>
</evidence>
<organism evidence="2 3">
    <name type="scientific">Candidatus Kurthia intestinigallinarum</name>
    <dbReference type="NCBI Taxonomy" id="1562256"/>
    <lineage>
        <taxon>Bacteria</taxon>
        <taxon>Bacillati</taxon>
        <taxon>Bacillota</taxon>
        <taxon>Bacilli</taxon>
        <taxon>Bacillales</taxon>
        <taxon>Caryophanaceae</taxon>
        <taxon>Kurthia</taxon>
    </lineage>
</organism>
<sequence>MIEVEKNRIFSTHGPLEIVEHIVKIPGAPMNVYSFLLDGVLIDTASPGLRTQFFEFIEHKTVDHVLHTHFHEDHIGNTAEVIQKFGIEAYIHPISVTKTTTKMRLPRYRQNVWGPPPTPFTSHAYSSTFASKNSVWDIIPTPGHTEDHVALYNRQHGYLFTGDLFVTPKPKIVLVDENILATMASLEKVQKLDFDTMICHHAGVLENGQTLIDMKLNYLKELQYRVQKFMNEGLDVFEITKTIFPKQYPIVEHSNSEWSAMHMIRVFMNNG</sequence>